<gene>
    <name evidence="2" type="ORF">SAMN02745673_02515</name>
</gene>
<reference evidence="2 3" key="1">
    <citation type="submission" date="2017-02" db="EMBL/GenBank/DDBJ databases">
        <authorList>
            <person name="Peterson S.W."/>
        </authorList>
    </citation>
    <scope>NUCLEOTIDE SEQUENCE [LARGE SCALE GENOMIC DNA]</scope>
    <source>
        <strain evidence="2 3">DSM 45154</strain>
    </source>
</reference>
<dbReference type="STRING" id="1122192.SAMN02745673_02515"/>
<dbReference type="Proteomes" id="UP000190637">
    <property type="component" value="Unassembled WGS sequence"/>
</dbReference>
<evidence type="ECO:0000313" key="3">
    <source>
        <dbReference type="Proteomes" id="UP000190637"/>
    </source>
</evidence>
<organism evidence="2 3">
    <name type="scientific">Marinactinospora thermotolerans DSM 45154</name>
    <dbReference type="NCBI Taxonomy" id="1122192"/>
    <lineage>
        <taxon>Bacteria</taxon>
        <taxon>Bacillati</taxon>
        <taxon>Actinomycetota</taxon>
        <taxon>Actinomycetes</taxon>
        <taxon>Streptosporangiales</taxon>
        <taxon>Nocardiopsidaceae</taxon>
        <taxon>Marinactinospora</taxon>
    </lineage>
</organism>
<keyword evidence="3" id="KW-1185">Reference proteome</keyword>
<dbReference type="EMBL" id="FUWS01000006">
    <property type="protein sequence ID" value="SKA10783.1"/>
    <property type="molecule type" value="Genomic_DNA"/>
</dbReference>
<evidence type="ECO:0000313" key="2">
    <source>
        <dbReference type="EMBL" id="SKA10783.1"/>
    </source>
</evidence>
<name>A0A1T4R4C0_9ACTN</name>
<proteinExistence type="predicted"/>
<feature type="region of interest" description="Disordered" evidence="1">
    <location>
        <begin position="64"/>
        <end position="86"/>
    </location>
</feature>
<protein>
    <recommendedName>
        <fullName evidence="4">SpoVT-AbrB domain-containing protein</fullName>
    </recommendedName>
</protein>
<dbReference type="RefSeq" id="WP_078761830.1">
    <property type="nucleotide sequence ID" value="NZ_FUWS01000006.1"/>
</dbReference>
<evidence type="ECO:0000256" key="1">
    <source>
        <dbReference type="SAM" id="MobiDB-lite"/>
    </source>
</evidence>
<accession>A0A1T4R4C0</accession>
<evidence type="ECO:0008006" key="4">
    <source>
        <dbReference type="Google" id="ProtNLM"/>
    </source>
</evidence>
<feature type="compositionally biased region" description="Low complexity" evidence="1">
    <location>
        <begin position="64"/>
        <end position="80"/>
    </location>
</feature>
<dbReference type="AlphaFoldDB" id="A0A1T4R4C0"/>
<dbReference type="OrthoDB" id="9809003at2"/>
<sequence length="86" mass="8595">MEDIASRAEEAYVTDDGSILFPEKVLAQAHLRPGDRVAVRVVGQGALSVRALPGAADVAPPVVGGTAAPAGGEAAPDSAPTVPLPR</sequence>